<reference evidence="8" key="1">
    <citation type="submission" date="2017-09" db="EMBL/GenBank/DDBJ databases">
        <title>Complete Genome Sequence of ansamitocin-producing Bacterium Actinosynnema pretiosum X47.</title>
        <authorList>
            <person name="Cao G."/>
            <person name="Zong G."/>
            <person name="Zhong C."/>
            <person name="Fu J."/>
        </authorList>
    </citation>
    <scope>NUCLEOTIDE SEQUENCE [LARGE SCALE GENOMIC DNA]</scope>
    <source>
        <strain evidence="8">X47</strain>
    </source>
</reference>
<dbReference type="PANTHER" id="PTHR43466:SF1">
    <property type="entry name" value="2-OXO-4-HYDROXY-4-CARBOXY-5-UREIDOIMIDAZOLINE DECARBOXYLASE-RELATED"/>
    <property type="match status" value="1"/>
</dbReference>
<comment type="pathway">
    <text evidence="2">Purine metabolism; urate degradation; (S)-allantoin from urate: step 3/3.</text>
</comment>
<keyword evidence="4" id="KW-0659">Purine metabolism</keyword>
<keyword evidence="5" id="KW-0210">Decarboxylase</keyword>
<gene>
    <name evidence="8" type="ORF">CNX65_29155</name>
</gene>
<evidence type="ECO:0000313" key="9">
    <source>
        <dbReference type="Proteomes" id="UP000218505"/>
    </source>
</evidence>
<evidence type="ECO:0000259" key="7">
    <source>
        <dbReference type="Pfam" id="PF09349"/>
    </source>
</evidence>
<evidence type="ECO:0000256" key="2">
    <source>
        <dbReference type="ARBA" id="ARBA00004754"/>
    </source>
</evidence>
<organism evidence="8 9">
    <name type="scientific">Actinosynnema pretiosum</name>
    <dbReference type="NCBI Taxonomy" id="42197"/>
    <lineage>
        <taxon>Bacteria</taxon>
        <taxon>Bacillati</taxon>
        <taxon>Actinomycetota</taxon>
        <taxon>Actinomycetes</taxon>
        <taxon>Pseudonocardiales</taxon>
        <taxon>Pseudonocardiaceae</taxon>
        <taxon>Actinosynnema</taxon>
    </lineage>
</organism>
<dbReference type="KEGG" id="apre:CNX65_29155"/>
<dbReference type="GO" id="GO:0019628">
    <property type="term" value="P:urate catabolic process"/>
    <property type="evidence" value="ECO:0007669"/>
    <property type="project" value="TreeGrafter"/>
</dbReference>
<dbReference type="AlphaFoldDB" id="A0A290ZCZ9"/>
<comment type="catalytic activity">
    <reaction evidence="1">
        <text>5-hydroxy-2-oxo-4-ureido-2,5-dihydro-1H-imidazole-5-carboxylate + H(+) = (S)-allantoin + CO2</text>
        <dbReference type="Rhea" id="RHEA:26301"/>
        <dbReference type="ChEBI" id="CHEBI:15378"/>
        <dbReference type="ChEBI" id="CHEBI:15678"/>
        <dbReference type="ChEBI" id="CHEBI:16526"/>
        <dbReference type="ChEBI" id="CHEBI:58639"/>
        <dbReference type="EC" id="4.1.1.97"/>
    </reaction>
</comment>
<dbReference type="EC" id="4.1.1.97" evidence="3"/>
<dbReference type="InterPro" id="IPR036778">
    <property type="entry name" value="OHCU_decarboxylase_sf"/>
</dbReference>
<dbReference type="RefSeq" id="WP_096496604.1">
    <property type="nucleotide sequence ID" value="NZ_CP023445.1"/>
</dbReference>
<evidence type="ECO:0000256" key="6">
    <source>
        <dbReference type="ARBA" id="ARBA00023239"/>
    </source>
</evidence>
<evidence type="ECO:0000256" key="5">
    <source>
        <dbReference type="ARBA" id="ARBA00022793"/>
    </source>
</evidence>
<accession>A0A290ZCZ9</accession>
<feature type="domain" description="Oxo-4-hydroxy-4-carboxy-5-ureidoimidazoline decarboxylase" evidence="7">
    <location>
        <begin position="24"/>
        <end position="158"/>
    </location>
</feature>
<dbReference type="Proteomes" id="UP000218505">
    <property type="component" value="Chromosome"/>
</dbReference>
<sequence>MTGADSGGIGWFDAGEPDLLRPLVLDCLAAPRWVDGVLAARPFGELERLVAAADVVLSDDEVRAAIAHHPRIGERGRGTSAAWSDREQSGVDGSLSERIAEANARYEARFGHVFLICATGLSGVDVLRAAEARMGNDPAHELRVVNRELCRIAAIRLRKLVHRE</sequence>
<dbReference type="InterPro" id="IPR018020">
    <property type="entry name" value="OHCU_decarboxylase"/>
</dbReference>
<protein>
    <recommendedName>
        <fullName evidence="3">2-oxo-4-hydroxy-4-carboxy-5-ureidoimidazoline decarboxylase</fullName>
        <ecNumber evidence="3">4.1.1.97</ecNumber>
    </recommendedName>
</protein>
<evidence type="ECO:0000313" key="8">
    <source>
        <dbReference type="EMBL" id="ATE56852.1"/>
    </source>
</evidence>
<evidence type="ECO:0000256" key="3">
    <source>
        <dbReference type="ARBA" id="ARBA00012257"/>
    </source>
</evidence>
<dbReference type="GO" id="GO:0051997">
    <property type="term" value="F:2-oxo-4-hydroxy-4-carboxy-5-ureidoimidazoline decarboxylase activity"/>
    <property type="evidence" value="ECO:0007669"/>
    <property type="project" value="UniProtKB-EC"/>
</dbReference>
<dbReference type="Pfam" id="PF09349">
    <property type="entry name" value="OHCU_decarbox"/>
    <property type="match status" value="1"/>
</dbReference>
<evidence type="ECO:0000256" key="4">
    <source>
        <dbReference type="ARBA" id="ARBA00022631"/>
    </source>
</evidence>
<name>A0A290ZCZ9_9PSEU</name>
<dbReference type="PANTHER" id="PTHR43466">
    <property type="entry name" value="2-OXO-4-HYDROXY-4-CARBOXY-5-UREIDOIMIDAZOLINE DECARBOXYLASE-RELATED"/>
    <property type="match status" value="1"/>
</dbReference>
<dbReference type="SUPFAM" id="SSF158694">
    <property type="entry name" value="UraD-Like"/>
    <property type="match status" value="1"/>
</dbReference>
<proteinExistence type="predicted"/>
<dbReference type="GO" id="GO:0006144">
    <property type="term" value="P:purine nucleobase metabolic process"/>
    <property type="evidence" value="ECO:0007669"/>
    <property type="project" value="UniProtKB-KW"/>
</dbReference>
<dbReference type="Gene3D" id="1.10.3330.10">
    <property type="entry name" value="Oxo-4-hydroxy-4-carboxy-5-ureidoimidazoline decarboxylase"/>
    <property type="match status" value="1"/>
</dbReference>
<evidence type="ECO:0000256" key="1">
    <source>
        <dbReference type="ARBA" id="ARBA00001163"/>
    </source>
</evidence>
<keyword evidence="9" id="KW-1185">Reference proteome</keyword>
<dbReference type="EMBL" id="CP023445">
    <property type="protein sequence ID" value="ATE56852.1"/>
    <property type="molecule type" value="Genomic_DNA"/>
</dbReference>
<keyword evidence="6" id="KW-0456">Lyase</keyword>
<dbReference type="NCBIfam" id="NF010372">
    <property type="entry name" value="PRK13798.1"/>
    <property type="match status" value="1"/>
</dbReference>